<gene>
    <name evidence="1" type="ORF">NJD11_09945</name>
</gene>
<reference evidence="1 2" key="1">
    <citation type="journal article" date="2023" name="FEMS Microbes">
        <title>Whole genomes of deep-sea sponge-associated bacteria exhibit high novel natural product potential.</title>
        <authorList>
            <person name="Hesketh-Best P.J."/>
            <person name="January G.G."/>
            <person name="Koch M.J."/>
            <person name="Warburton P.J."/>
            <person name="Howell K.L."/>
            <person name="Upton M."/>
        </authorList>
    </citation>
    <scope>NUCLEOTIDE SEQUENCE [LARGE SCALE GENOMIC DNA]</scope>
    <source>
        <strain evidence="1 2">PC206-O</strain>
    </source>
</reference>
<dbReference type="EMBL" id="JAMYEC010000005">
    <property type="protein sequence ID" value="MDX2335255.1"/>
    <property type="molecule type" value="Genomic_DNA"/>
</dbReference>
<dbReference type="RefSeq" id="WP_157076479.1">
    <property type="nucleotide sequence ID" value="NZ_JAMYEC010000005.1"/>
</dbReference>
<protein>
    <submittedName>
        <fullName evidence="1">Uncharacterized protein</fullName>
    </submittedName>
</protein>
<proteinExistence type="predicted"/>
<evidence type="ECO:0000313" key="2">
    <source>
        <dbReference type="Proteomes" id="UP001272940"/>
    </source>
</evidence>
<dbReference type="Proteomes" id="UP001272940">
    <property type="component" value="Unassembled WGS sequence"/>
</dbReference>
<evidence type="ECO:0000313" key="1">
    <source>
        <dbReference type="EMBL" id="MDX2335255.1"/>
    </source>
</evidence>
<accession>A0ABU4KQQ5</accession>
<name>A0ABU4KQQ5_BREVE</name>
<comment type="caution">
    <text evidence="1">The sequence shown here is derived from an EMBL/GenBank/DDBJ whole genome shotgun (WGS) entry which is preliminary data.</text>
</comment>
<keyword evidence="2" id="KW-1185">Reference proteome</keyword>
<organism evidence="1 2">
    <name type="scientific">Brevundimonas vesicularis</name>
    <name type="common">Pseudomonas vesicularis</name>
    <dbReference type="NCBI Taxonomy" id="41276"/>
    <lineage>
        <taxon>Bacteria</taxon>
        <taxon>Pseudomonadati</taxon>
        <taxon>Pseudomonadota</taxon>
        <taxon>Alphaproteobacteria</taxon>
        <taxon>Caulobacterales</taxon>
        <taxon>Caulobacteraceae</taxon>
        <taxon>Brevundimonas</taxon>
    </lineage>
</organism>
<sequence length="67" mass="7515">MTSYLFKLYTTPDGEPVTELANAQDDEEARDLAELRLLLTGGLLRVSVHRDGEEVLILTRDNDGRDP</sequence>